<dbReference type="Gene3D" id="3.80.30.20">
    <property type="entry name" value="tm_1862 like domain"/>
    <property type="match status" value="1"/>
</dbReference>
<dbReference type="SFLD" id="SFLDF00413">
    <property type="entry name" value="CDK5RAP1"/>
    <property type="match status" value="1"/>
</dbReference>
<evidence type="ECO:0000259" key="10">
    <source>
        <dbReference type="PROSITE" id="PS51449"/>
    </source>
</evidence>
<dbReference type="InterPro" id="IPR038135">
    <property type="entry name" value="Methylthiotransferase_N_sf"/>
</dbReference>
<feature type="compositionally biased region" description="Polar residues" evidence="8">
    <location>
        <begin position="88"/>
        <end position="99"/>
    </location>
</feature>
<evidence type="ECO:0000259" key="11">
    <source>
        <dbReference type="PROSITE" id="PS51918"/>
    </source>
</evidence>
<evidence type="ECO:0000259" key="9">
    <source>
        <dbReference type="PROSITE" id="PS50926"/>
    </source>
</evidence>
<reference evidence="12 13" key="1">
    <citation type="submission" date="2016-05" db="EMBL/GenBank/DDBJ databases">
        <title>Genome sequencing reveals origins of a unique bacterial endosymbiosis in the earliest lineages of terrestrial Fungi.</title>
        <authorList>
            <consortium name="DOE Joint Genome Institute"/>
            <person name="Uehling J."/>
            <person name="Gryganskyi A."/>
            <person name="Hameed K."/>
            <person name="Tschaplinski T."/>
            <person name="Misztal P."/>
            <person name="Wu S."/>
            <person name="Desiro A."/>
            <person name="Vande Pol N."/>
            <person name="Du Z.-Y."/>
            <person name="Zienkiewicz A."/>
            <person name="Zienkiewicz K."/>
            <person name="Morin E."/>
            <person name="Tisserant E."/>
            <person name="Splivallo R."/>
            <person name="Hainaut M."/>
            <person name="Henrissat B."/>
            <person name="Ohm R."/>
            <person name="Kuo A."/>
            <person name="Yan J."/>
            <person name="Lipzen A."/>
            <person name="Nolan M."/>
            <person name="Labutti K."/>
            <person name="Barry K."/>
            <person name="Goldstein A."/>
            <person name="Labbe J."/>
            <person name="Schadt C."/>
            <person name="Tuskan G."/>
            <person name="Grigoriev I."/>
            <person name="Martin F."/>
            <person name="Vilgalys R."/>
            <person name="Bonito G."/>
        </authorList>
    </citation>
    <scope>NUCLEOTIDE SEQUENCE [LARGE SCALE GENOMIC DNA]</scope>
    <source>
        <strain evidence="12 13">AG-77</strain>
    </source>
</reference>
<comment type="cofactor">
    <cofactor evidence="1">
        <name>[4Fe-4S] cluster</name>
        <dbReference type="ChEBI" id="CHEBI:49883"/>
    </cofactor>
</comment>
<evidence type="ECO:0000256" key="2">
    <source>
        <dbReference type="ARBA" id="ARBA00009815"/>
    </source>
</evidence>
<dbReference type="InterPro" id="IPR013848">
    <property type="entry name" value="Methylthiotransferase_N"/>
</dbReference>
<feature type="domain" description="Radical SAM core" evidence="11">
    <location>
        <begin position="271"/>
        <end position="528"/>
    </location>
</feature>
<dbReference type="SFLD" id="SFLDS00029">
    <property type="entry name" value="Radical_SAM"/>
    <property type="match status" value="1"/>
</dbReference>
<organism evidence="12 13">
    <name type="scientific">Linnemannia elongata AG-77</name>
    <dbReference type="NCBI Taxonomy" id="1314771"/>
    <lineage>
        <taxon>Eukaryota</taxon>
        <taxon>Fungi</taxon>
        <taxon>Fungi incertae sedis</taxon>
        <taxon>Mucoromycota</taxon>
        <taxon>Mortierellomycotina</taxon>
        <taxon>Mortierellomycetes</taxon>
        <taxon>Mortierellales</taxon>
        <taxon>Mortierellaceae</taxon>
        <taxon>Linnemannia</taxon>
    </lineage>
</organism>
<dbReference type="PROSITE" id="PS51918">
    <property type="entry name" value="RADICAL_SAM"/>
    <property type="match status" value="1"/>
</dbReference>
<dbReference type="PANTHER" id="PTHR43020">
    <property type="entry name" value="CDK5 REGULATORY SUBUNIT-ASSOCIATED PROTEIN 1"/>
    <property type="match status" value="1"/>
</dbReference>
<feature type="domain" description="MTTase N-terminal" evidence="10">
    <location>
        <begin position="127"/>
        <end position="246"/>
    </location>
</feature>
<dbReference type="PANTHER" id="PTHR43020:SF2">
    <property type="entry name" value="MITOCHONDRIAL TRNA METHYLTHIOTRANSFERASE CDK5RAP1"/>
    <property type="match status" value="1"/>
</dbReference>
<accession>A0A197K272</accession>
<feature type="domain" description="TRAM" evidence="9">
    <location>
        <begin position="531"/>
        <end position="621"/>
    </location>
</feature>
<dbReference type="PROSITE" id="PS51449">
    <property type="entry name" value="MTTASE_N"/>
    <property type="match status" value="1"/>
</dbReference>
<keyword evidence="7" id="KW-0411">Iron-sulfur</keyword>
<dbReference type="GO" id="GO:0046872">
    <property type="term" value="F:metal ion binding"/>
    <property type="evidence" value="ECO:0007669"/>
    <property type="project" value="UniProtKB-KW"/>
</dbReference>
<feature type="region of interest" description="Disordered" evidence="8">
    <location>
        <begin position="24"/>
        <end position="109"/>
    </location>
</feature>
<evidence type="ECO:0000313" key="13">
    <source>
        <dbReference type="Proteomes" id="UP000078512"/>
    </source>
</evidence>
<evidence type="ECO:0000313" key="12">
    <source>
        <dbReference type="EMBL" id="OAQ31298.1"/>
    </source>
</evidence>
<dbReference type="PROSITE" id="PS01278">
    <property type="entry name" value="MTTASE_RADICAL"/>
    <property type="match status" value="1"/>
</dbReference>
<evidence type="ECO:0000256" key="3">
    <source>
        <dbReference type="ARBA" id="ARBA00022485"/>
    </source>
</evidence>
<evidence type="ECO:0000256" key="5">
    <source>
        <dbReference type="ARBA" id="ARBA00022723"/>
    </source>
</evidence>
<dbReference type="SUPFAM" id="SSF102114">
    <property type="entry name" value="Radical SAM enzymes"/>
    <property type="match status" value="1"/>
</dbReference>
<dbReference type="Proteomes" id="UP000078512">
    <property type="component" value="Unassembled WGS sequence"/>
</dbReference>
<dbReference type="SFLD" id="SFLDG01082">
    <property type="entry name" value="B12-binding_domain_containing"/>
    <property type="match status" value="1"/>
</dbReference>
<dbReference type="GO" id="GO:0005739">
    <property type="term" value="C:mitochondrion"/>
    <property type="evidence" value="ECO:0007669"/>
    <property type="project" value="TreeGrafter"/>
</dbReference>
<dbReference type="InterPro" id="IPR058240">
    <property type="entry name" value="rSAM_sf"/>
</dbReference>
<dbReference type="FunFam" id="3.40.50.12160:FF:000003">
    <property type="entry name" value="CDK5 regulatory subunit-associated protein 1"/>
    <property type="match status" value="1"/>
</dbReference>
<dbReference type="AlphaFoldDB" id="A0A197K272"/>
<dbReference type="EMBL" id="KV442030">
    <property type="protein sequence ID" value="OAQ31298.1"/>
    <property type="molecule type" value="Genomic_DNA"/>
</dbReference>
<dbReference type="SFLD" id="SFLDG01061">
    <property type="entry name" value="methylthiotransferase"/>
    <property type="match status" value="1"/>
</dbReference>
<gene>
    <name evidence="12" type="ORF">K457DRAFT_154318</name>
</gene>
<dbReference type="PROSITE" id="PS50926">
    <property type="entry name" value="TRAM"/>
    <property type="match status" value="1"/>
</dbReference>
<sequence>MSMLTTRACRLVLRRTLVSHRGLATTTNTIVPPPSSTSTTDSSSSSTNTNNQSASTTTSASTSTKTTATDKKKKKHIVFGNRGPSLQDFLNSTTTSPSSKPALDPTTTTPLDIPYLSMKGRQLGQGSKYFVEVYGCQMNVNDTEILMAIMNGAGYTKADDHEDADIVFLVTCAIRENAETRIWNRLADLKRKKLGPLKDRAPLVGVLGCMAERLKDKLLDSDKMVDLVCGPDAYRSIPHLLSISETTRQGVANVMLSADETYADIVPLRIAPESFSAHLSIMRGCNNMCSFCVVPFTRGNERSRDVESILKEVKQLSDQGVKDLTLLGQNVNSYRDTSKDGVELSEGVGAELSNPGFNTIYKRKDGGMRFTELLDKVSLIDPEMRIRFTSPHPKDFPTALLHLMASRPNICSQIHMPAQSGSTTVLSKMRRGYSREAYFELVDNIRTIVPGVALSSDFITGFCGETEEDHKDTMDLMRRVEYEMAYMFMYSRREGTHAGRRLQDDVPEDVKLRRLQDIIGIFHKGAENRFRARVGLPAGECVLVEGRSRRDKNRWVGRADGGFKIVFDDDLILPSIESSLTSGGVSGGGGEKGRVQIKLGDYVQVVTTSATSTSFQGKAVARTSLTEFSRFQSLLNQGSVVGRMSSGLGVAVPPVASQLGLGGHATLNISP</sequence>
<dbReference type="GO" id="GO:0080090">
    <property type="term" value="P:regulation of primary metabolic process"/>
    <property type="evidence" value="ECO:0007669"/>
    <property type="project" value="UniProtKB-ARBA"/>
</dbReference>
<evidence type="ECO:0000256" key="7">
    <source>
        <dbReference type="ARBA" id="ARBA00023014"/>
    </source>
</evidence>
<dbReference type="InterPro" id="IPR007197">
    <property type="entry name" value="rSAM"/>
</dbReference>
<dbReference type="NCBIfam" id="TIGR00089">
    <property type="entry name" value="MiaB/RimO family radical SAM methylthiotransferase"/>
    <property type="match status" value="1"/>
</dbReference>
<dbReference type="Pfam" id="PF00919">
    <property type="entry name" value="UPF0004"/>
    <property type="match status" value="1"/>
</dbReference>
<protein>
    <submittedName>
        <fullName evidence="12">Uncharacterized protein</fullName>
    </submittedName>
</protein>
<dbReference type="Gene3D" id="3.40.50.12160">
    <property type="entry name" value="Methylthiotransferase, N-terminal domain"/>
    <property type="match status" value="1"/>
</dbReference>
<keyword evidence="6" id="KW-0408">Iron</keyword>
<keyword evidence="5" id="KW-0479">Metal-binding</keyword>
<keyword evidence="3" id="KW-0004">4Fe-4S</keyword>
<dbReference type="GO" id="GO:0005829">
    <property type="term" value="C:cytosol"/>
    <property type="evidence" value="ECO:0007669"/>
    <property type="project" value="TreeGrafter"/>
</dbReference>
<dbReference type="STRING" id="1314771.A0A197K272"/>
<feature type="compositionally biased region" description="Low complexity" evidence="8">
    <location>
        <begin position="25"/>
        <end position="67"/>
    </location>
</feature>
<dbReference type="InterPro" id="IPR002792">
    <property type="entry name" value="TRAM_dom"/>
</dbReference>
<dbReference type="GO" id="GO:0051539">
    <property type="term" value="F:4 iron, 4 sulfur cluster binding"/>
    <property type="evidence" value="ECO:0007669"/>
    <property type="project" value="UniProtKB-KW"/>
</dbReference>
<keyword evidence="13" id="KW-1185">Reference proteome</keyword>
<evidence type="ECO:0000256" key="1">
    <source>
        <dbReference type="ARBA" id="ARBA00001966"/>
    </source>
</evidence>
<evidence type="ECO:0000256" key="4">
    <source>
        <dbReference type="ARBA" id="ARBA00022691"/>
    </source>
</evidence>
<comment type="similarity">
    <text evidence="2">Belongs to the methylthiotransferase family. MiaB subfamily.</text>
</comment>
<dbReference type="OrthoDB" id="190098at2759"/>
<dbReference type="Pfam" id="PF04055">
    <property type="entry name" value="Radical_SAM"/>
    <property type="match status" value="1"/>
</dbReference>
<keyword evidence="4" id="KW-0949">S-adenosyl-L-methionine</keyword>
<dbReference type="InterPro" id="IPR006638">
    <property type="entry name" value="Elp3/MiaA/NifB-like_rSAM"/>
</dbReference>
<dbReference type="InterPro" id="IPR023404">
    <property type="entry name" value="rSAM_horseshoe"/>
</dbReference>
<dbReference type="SFLD" id="SFLDF00273">
    <property type="entry name" value="(dimethylallyl)adenosine_tRNA"/>
    <property type="match status" value="1"/>
</dbReference>
<dbReference type="SMART" id="SM00729">
    <property type="entry name" value="Elp3"/>
    <property type="match status" value="1"/>
</dbReference>
<dbReference type="FunFam" id="3.80.30.20:FF:000003">
    <property type="entry name" value="CDK5 regulatory subunit-associated protein 1"/>
    <property type="match status" value="1"/>
</dbReference>
<dbReference type="InterPro" id="IPR020612">
    <property type="entry name" value="Methylthiotransferase_CS"/>
</dbReference>
<dbReference type="GO" id="GO:0035597">
    <property type="term" value="F:tRNA-2-methylthio-N(6)-dimethylallyladenosine(37) synthase activity"/>
    <property type="evidence" value="ECO:0007669"/>
    <property type="project" value="TreeGrafter"/>
</dbReference>
<evidence type="ECO:0000256" key="6">
    <source>
        <dbReference type="ARBA" id="ARBA00023004"/>
    </source>
</evidence>
<evidence type="ECO:0000256" key="8">
    <source>
        <dbReference type="SAM" id="MobiDB-lite"/>
    </source>
</evidence>
<dbReference type="GO" id="GO:0060255">
    <property type="term" value="P:regulation of macromolecule metabolic process"/>
    <property type="evidence" value="ECO:0007669"/>
    <property type="project" value="UniProtKB-ARBA"/>
</dbReference>
<dbReference type="InterPro" id="IPR005839">
    <property type="entry name" value="Methylthiotransferase"/>
</dbReference>
<name>A0A197K272_9FUNG</name>
<dbReference type="InterPro" id="IPR006463">
    <property type="entry name" value="MiaB_methiolase"/>
</dbReference>
<proteinExistence type="inferred from homology"/>